<dbReference type="EMBL" id="JAGPNK010000017">
    <property type="protein sequence ID" value="KAH7305977.1"/>
    <property type="molecule type" value="Genomic_DNA"/>
</dbReference>
<keyword evidence="2" id="KW-1185">Reference proteome</keyword>
<comment type="caution">
    <text evidence="1">The sequence shown here is derived from an EMBL/GenBank/DDBJ whole genome shotgun (WGS) entry which is preliminary data.</text>
</comment>
<proteinExistence type="predicted"/>
<dbReference type="InterPro" id="IPR036866">
    <property type="entry name" value="RibonucZ/Hydroxyglut_hydro"/>
</dbReference>
<name>A0A8K0WME7_9HYPO</name>
<dbReference type="Proteomes" id="UP000813444">
    <property type="component" value="Unassembled WGS sequence"/>
</dbReference>
<dbReference type="SUPFAM" id="SSF56281">
    <property type="entry name" value="Metallo-hydrolase/oxidoreductase"/>
    <property type="match status" value="1"/>
</dbReference>
<protein>
    <submittedName>
        <fullName evidence="1">Metallo-beta-lactamase family protein</fullName>
    </submittedName>
</protein>
<sequence length="306" mass="33702">MEVYDRKTSGEWLVCNACTTQFPTSDRSSLKTCFICDDPRQYIPPSGQSFTTLNDIVNKHHNEFAPFKSDERLISITTTPKLGIGQRAILVKTPAGNVLWDCVALLDENTIARIKDLGGLKAIVISHPHYYSTHVQWARAFQCPVYLASDDVQWTALRSRHQVLLTSTETEVVDGSGFLAIKLGGHFPGSLVGLFDGRLLIADTLMTTPAGIGRWEADATGAARAKPPGLNSFSFMWSIPNMIPLSASELARMWEILKAYEFRSTHGAFVGMDIEDAGVKGRVLDSMKIQASYMGYTSHALLNEAV</sequence>
<dbReference type="PANTHER" id="PTHR36839:SF1">
    <property type="entry name" value="METALLO-BETA-LACTAMASE FAMILY PROTEIN (AFU_ORTHOLOGUE AFUA_5G12770)"/>
    <property type="match status" value="1"/>
</dbReference>
<dbReference type="PANTHER" id="PTHR36839">
    <property type="entry name" value="METALLO-BETA-LACTAMASE FAMILY PROTEIN (AFU_ORTHOLOGUE AFUA_5G12770)"/>
    <property type="match status" value="1"/>
</dbReference>
<evidence type="ECO:0000313" key="2">
    <source>
        <dbReference type="Proteomes" id="UP000813444"/>
    </source>
</evidence>
<accession>A0A8K0WME7</accession>
<evidence type="ECO:0000313" key="1">
    <source>
        <dbReference type="EMBL" id="KAH7305977.1"/>
    </source>
</evidence>
<dbReference type="Gene3D" id="3.60.15.10">
    <property type="entry name" value="Ribonuclease Z/Hydroxyacylglutathione hydrolase-like"/>
    <property type="match status" value="1"/>
</dbReference>
<dbReference type="OrthoDB" id="17458at2759"/>
<reference evidence="1" key="1">
    <citation type="journal article" date="2021" name="Nat. Commun.">
        <title>Genetic determinants of endophytism in the Arabidopsis root mycobiome.</title>
        <authorList>
            <person name="Mesny F."/>
            <person name="Miyauchi S."/>
            <person name="Thiergart T."/>
            <person name="Pickel B."/>
            <person name="Atanasova L."/>
            <person name="Karlsson M."/>
            <person name="Huettel B."/>
            <person name="Barry K.W."/>
            <person name="Haridas S."/>
            <person name="Chen C."/>
            <person name="Bauer D."/>
            <person name="Andreopoulos W."/>
            <person name="Pangilinan J."/>
            <person name="LaButti K."/>
            <person name="Riley R."/>
            <person name="Lipzen A."/>
            <person name="Clum A."/>
            <person name="Drula E."/>
            <person name="Henrissat B."/>
            <person name="Kohler A."/>
            <person name="Grigoriev I.V."/>
            <person name="Martin F.M."/>
            <person name="Hacquard S."/>
        </authorList>
    </citation>
    <scope>NUCLEOTIDE SEQUENCE</scope>
    <source>
        <strain evidence="1">MPI-CAGE-CH-0235</strain>
    </source>
</reference>
<gene>
    <name evidence="1" type="ORF">B0I35DRAFT_361763</name>
</gene>
<dbReference type="AlphaFoldDB" id="A0A8K0WME7"/>
<organism evidence="1 2">
    <name type="scientific">Stachybotrys elegans</name>
    <dbReference type="NCBI Taxonomy" id="80388"/>
    <lineage>
        <taxon>Eukaryota</taxon>
        <taxon>Fungi</taxon>
        <taxon>Dikarya</taxon>
        <taxon>Ascomycota</taxon>
        <taxon>Pezizomycotina</taxon>
        <taxon>Sordariomycetes</taxon>
        <taxon>Hypocreomycetidae</taxon>
        <taxon>Hypocreales</taxon>
        <taxon>Stachybotryaceae</taxon>
        <taxon>Stachybotrys</taxon>
    </lineage>
</organism>